<dbReference type="SUPFAM" id="SSF52025">
    <property type="entry name" value="PA domain"/>
    <property type="match status" value="1"/>
</dbReference>
<dbReference type="Pfam" id="PF04253">
    <property type="entry name" value="TFR_dimer"/>
    <property type="match status" value="1"/>
</dbReference>
<evidence type="ECO:0000256" key="1">
    <source>
        <dbReference type="ARBA" id="ARBA00005634"/>
    </source>
</evidence>
<evidence type="ECO:0000259" key="3">
    <source>
        <dbReference type="Pfam" id="PF04253"/>
    </source>
</evidence>
<dbReference type="AlphaFoldDB" id="A0A3P7KYM6"/>
<keyword evidence="2" id="KW-0812">Transmembrane</keyword>
<evidence type="ECO:0000313" key="6">
    <source>
        <dbReference type="Proteomes" id="UP000270094"/>
    </source>
</evidence>
<dbReference type="Proteomes" id="UP000270094">
    <property type="component" value="Unassembled WGS sequence"/>
</dbReference>
<dbReference type="InterPro" id="IPR036757">
    <property type="entry name" value="TFR-like_dimer_dom_sf"/>
</dbReference>
<dbReference type="PANTHER" id="PTHR10404:SF46">
    <property type="entry name" value="VACUOLAR PROTEIN SORTING-ASSOCIATED PROTEIN 70"/>
    <property type="match status" value="1"/>
</dbReference>
<dbReference type="Pfam" id="PF04389">
    <property type="entry name" value="Peptidase_M28"/>
    <property type="match status" value="1"/>
</dbReference>
<evidence type="ECO:0000313" key="5">
    <source>
        <dbReference type="EMBL" id="VDM75535.1"/>
    </source>
</evidence>
<dbReference type="Gene3D" id="1.20.930.40">
    <property type="entry name" value="Transferrin receptor-like, dimerisation domain"/>
    <property type="match status" value="1"/>
</dbReference>
<evidence type="ECO:0000259" key="4">
    <source>
        <dbReference type="Pfam" id="PF04389"/>
    </source>
</evidence>
<dbReference type="InterPro" id="IPR007484">
    <property type="entry name" value="Peptidase_M28"/>
</dbReference>
<dbReference type="PANTHER" id="PTHR10404">
    <property type="entry name" value="N-ACETYLATED-ALPHA-LINKED ACIDIC DIPEPTIDASE"/>
    <property type="match status" value="1"/>
</dbReference>
<keyword evidence="6" id="KW-1185">Reference proteome</keyword>
<dbReference type="SUPFAM" id="SSF53187">
    <property type="entry name" value="Zn-dependent exopeptidases"/>
    <property type="match status" value="1"/>
</dbReference>
<gene>
    <name evidence="5" type="ORF">SVUK_LOCUS10533</name>
</gene>
<comment type="similarity">
    <text evidence="1">Belongs to the peptidase M28 family. M28B subfamily.</text>
</comment>
<dbReference type="EMBL" id="UYYB01095467">
    <property type="protein sequence ID" value="VDM75535.1"/>
    <property type="molecule type" value="Genomic_DNA"/>
</dbReference>
<dbReference type="FunFam" id="3.40.630.10:FF:000101">
    <property type="entry name" value="N-acetylated alpha-linked acidic dipeptidase like 1"/>
    <property type="match status" value="1"/>
</dbReference>
<keyword evidence="2" id="KW-1133">Transmembrane helix</keyword>
<proteinExistence type="inferred from homology"/>
<evidence type="ECO:0008006" key="7">
    <source>
        <dbReference type="Google" id="ProtNLM"/>
    </source>
</evidence>
<feature type="domain" description="Peptidase M28" evidence="4">
    <location>
        <begin position="316"/>
        <end position="409"/>
    </location>
</feature>
<dbReference type="SUPFAM" id="SSF47672">
    <property type="entry name" value="Transferrin receptor-like dimerisation domain"/>
    <property type="match status" value="1"/>
</dbReference>
<evidence type="ECO:0000256" key="2">
    <source>
        <dbReference type="SAM" id="Phobius"/>
    </source>
</evidence>
<dbReference type="GO" id="GO:0004180">
    <property type="term" value="F:carboxypeptidase activity"/>
    <property type="evidence" value="ECO:0007669"/>
    <property type="project" value="TreeGrafter"/>
</dbReference>
<protein>
    <recommendedName>
        <fullName evidence="7">Peptidase M28 domain-containing protein</fullName>
    </recommendedName>
</protein>
<keyword evidence="2" id="KW-0472">Membrane</keyword>
<accession>A0A3P7KYM6</accession>
<dbReference type="InterPro" id="IPR039373">
    <property type="entry name" value="Peptidase_M28B"/>
</dbReference>
<sequence length="562" mass="62944">MSDEASSNGQNSLRTSRSSLIKRKKIDDHRNQWLPVAFAASLFGILATVSLLLVMALLAIRQKPCEEQTSPDIVLLRENVEQLDRISKQLSSLFEPARIKQNLRWLAETSHIAGTIENAALIRRLADKYVQLGFKVKTYNYSVLLNYADFENPNTIKVEKEDGTWWRLSRGCGHPSGPPQAVNEQLDGRSEVWWNAYSANGSVVGRIVYCNFGTAEDFRTLDETYPHSPSLPGFGAQRGSVGRVPGDPLTPLLPSLPYVTRSESMESLRKKGLLPSIPVTPIGYDDAQKIMDYMDGPIVTRVDWIGGIFVKRTITNIIAILEGTMEPDRWVMLGNHVDAWGKGAIDPISGTAVQLEVARVAAKVFGTNPPRRSLVFCHWDAEEFGLIGSSEFIEERLGVLQTRAIAYINRFITFAGIPAADVKLEPMPGQSYALYHTMFETPWTVENLIDPNFSSLTSVGQLWIEIDIANGNNGVAFQRLESINFRLQYIERSFLDQNTQNPYYRHLVFSPSSHSPRFTSFACILDPALDYHLSHNETDLHNLAMAITKVQYAVETAIDILH</sequence>
<feature type="domain" description="Transferrin receptor-like dimerisation" evidence="3">
    <location>
        <begin position="474"/>
        <end position="561"/>
    </location>
</feature>
<organism evidence="5 6">
    <name type="scientific">Strongylus vulgaris</name>
    <name type="common">Blood worm</name>
    <dbReference type="NCBI Taxonomy" id="40348"/>
    <lineage>
        <taxon>Eukaryota</taxon>
        <taxon>Metazoa</taxon>
        <taxon>Ecdysozoa</taxon>
        <taxon>Nematoda</taxon>
        <taxon>Chromadorea</taxon>
        <taxon>Rhabditida</taxon>
        <taxon>Rhabditina</taxon>
        <taxon>Rhabditomorpha</taxon>
        <taxon>Strongyloidea</taxon>
        <taxon>Strongylidae</taxon>
        <taxon>Strongylus</taxon>
    </lineage>
</organism>
<dbReference type="OrthoDB" id="5841748at2759"/>
<feature type="transmembrane region" description="Helical" evidence="2">
    <location>
        <begin position="33"/>
        <end position="60"/>
    </location>
</feature>
<dbReference type="InterPro" id="IPR007365">
    <property type="entry name" value="TFR-like_dimer_dom"/>
</dbReference>
<reference evidence="5 6" key="1">
    <citation type="submission" date="2018-11" db="EMBL/GenBank/DDBJ databases">
        <authorList>
            <consortium name="Pathogen Informatics"/>
        </authorList>
    </citation>
    <scope>NUCLEOTIDE SEQUENCE [LARGE SCALE GENOMIC DNA]</scope>
</reference>
<dbReference type="Gene3D" id="3.40.630.10">
    <property type="entry name" value="Zn peptidases"/>
    <property type="match status" value="2"/>
</dbReference>
<name>A0A3P7KYM6_STRVU</name>
<dbReference type="Gene3D" id="3.50.30.30">
    <property type="match status" value="1"/>
</dbReference>
<dbReference type="InterPro" id="IPR046450">
    <property type="entry name" value="PA_dom_sf"/>
</dbReference>